<name>A0AAD5Q4I5_PYTIN</name>
<keyword evidence="2" id="KW-0812">Transmembrane</keyword>
<feature type="compositionally biased region" description="Acidic residues" evidence="1">
    <location>
        <begin position="123"/>
        <end position="143"/>
    </location>
</feature>
<dbReference type="EMBL" id="JAKCXM010000271">
    <property type="protein sequence ID" value="KAJ0396992.1"/>
    <property type="molecule type" value="Genomic_DNA"/>
</dbReference>
<evidence type="ECO:0000256" key="1">
    <source>
        <dbReference type="SAM" id="MobiDB-lite"/>
    </source>
</evidence>
<feature type="region of interest" description="Disordered" evidence="1">
    <location>
        <begin position="122"/>
        <end position="143"/>
    </location>
</feature>
<evidence type="ECO:0000256" key="2">
    <source>
        <dbReference type="SAM" id="Phobius"/>
    </source>
</evidence>
<evidence type="ECO:0000313" key="4">
    <source>
        <dbReference type="Proteomes" id="UP001209570"/>
    </source>
</evidence>
<dbReference type="Proteomes" id="UP001209570">
    <property type="component" value="Unassembled WGS sequence"/>
</dbReference>
<keyword evidence="4" id="KW-1185">Reference proteome</keyword>
<keyword evidence="2" id="KW-0472">Membrane</keyword>
<reference evidence="3" key="1">
    <citation type="submission" date="2021-12" db="EMBL/GenBank/DDBJ databases">
        <title>Prjna785345.</title>
        <authorList>
            <person name="Rujirawat T."/>
            <person name="Krajaejun T."/>
        </authorList>
    </citation>
    <scope>NUCLEOTIDE SEQUENCE</scope>
    <source>
        <strain evidence="3">Pi057C3</strain>
    </source>
</reference>
<evidence type="ECO:0000313" key="3">
    <source>
        <dbReference type="EMBL" id="KAJ0396992.1"/>
    </source>
</evidence>
<sequence>MRLHSNRYVEVLLYIGVPLAAQLVFSPKLTRRVLRRAKALVLGDEDAGFVFREIESRKIYSKSCVEDSSDYDHQRLLQRAVSTYLADVLKLDASDVTYELMEKPVESFIELRRSKSISAMLDDSSDDAATENDDDDNYSDDEADVSKVATYQELLKLRVGALPSENRWVQVEPGIYFRQIVYGNGENDDENDQDTSTLKTVSIVFQFKSDLPNGTQLIDRLVRKALIRYQRAEVEEFCAEYDSVPGILDAIERLSLSS</sequence>
<keyword evidence="2" id="KW-1133">Transmembrane helix</keyword>
<proteinExistence type="predicted"/>
<comment type="caution">
    <text evidence="3">The sequence shown here is derived from an EMBL/GenBank/DDBJ whole genome shotgun (WGS) entry which is preliminary data.</text>
</comment>
<gene>
    <name evidence="3" type="ORF">P43SY_007231</name>
</gene>
<feature type="transmembrane region" description="Helical" evidence="2">
    <location>
        <begin position="12"/>
        <end position="30"/>
    </location>
</feature>
<dbReference type="AlphaFoldDB" id="A0AAD5Q4I5"/>
<protein>
    <submittedName>
        <fullName evidence="3">Uncharacterized protein</fullName>
    </submittedName>
</protein>
<organism evidence="3 4">
    <name type="scientific">Pythium insidiosum</name>
    <name type="common">Pythiosis disease agent</name>
    <dbReference type="NCBI Taxonomy" id="114742"/>
    <lineage>
        <taxon>Eukaryota</taxon>
        <taxon>Sar</taxon>
        <taxon>Stramenopiles</taxon>
        <taxon>Oomycota</taxon>
        <taxon>Peronosporomycetes</taxon>
        <taxon>Pythiales</taxon>
        <taxon>Pythiaceae</taxon>
        <taxon>Pythium</taxon>
    </lineage>
</organism>
<accession>A0AAD5Q4I5</accession>